<proteinExistence type="predicted"/>
<name>A0A0F9C366_9ZZZZ</name>
<protein>
    <submittedName>
        <fullName evidence="1">Uncharacterized protein</fullName>
    </submittedName>
</protein>
<accession>A0A0F9C366</accession>
<dbReference type="AlphaFoldDB" id="A0A0F9C366"/>
<sequence length="271" mass="28957">MLFSGSRGVKTGRWYPNEILRDEDINFVGFSQYQNITDLLASMVNHGYESGSGAADRVLGGLQLRWNNLLTSDLTAGHALSFTGRYFSSGTWAFAAGAGEVFSVVLPEDASVAVDAGDGSNPRYDTVEVRPIQTPYNSQSREFKDPITGTVTSAVTSTRTEYGVQFQVKTGTPAADPSAPATTAGWIKIAEIYVATSASAIDQDDIKDVRDSDTWTTDASGTEYSLGLFENLTVSEDLDVAGVLTVDTINEYTTDAGVTIEGLLLKDTGIS</sequence>
<evidence type="ECO:0000313" key="1">
    <source>
        <dbReference type="EMBL" id="KKK91116.1"/>
    </source>
</evidence>
<reference evidence="1" key="1">
    <citation type="journal article" date="2015" name="Nature">
        <title>Complex archaea that bridge the gap between prokaryotes and eukaryotes.</title>
        <authorList>
            <person name="Spang A."/>
            <person name="Saw J.H."/>
            <person name="Jorgensen S.L."/>
            <person name="Zaremba-Niedzwiedzka K."/>
            <person name="Martijn J."/>
            <person name="Lind A.E."/>
            <person name="van Eijk R."/>
            <person name="Schleper C."/>
            <person name="Guy L."/>
            <person name="Ettema T.J."/>
        </authorList>
    </citation>
    <scope>NUCLEOTIDE SEQUENCE</scope>
</reference>
<organism evidence="1">
    <name type="scientific">marine sediment metagenome</name>
    <dbReference type="NCBI Taxonomy" id="412755"/>
    <lineage>
        <taxon>unclassified sequences</taxon>
        <taxon>metagenomes</taxon>
        <taxon>ecological metagenomes</taxon>
    </lineage>
</organism>
<feature type="non-terminal residue" evidence="1">
    <location>
        <position position="271"/>
    </location>
</feature>
<dbReference type="EMBL" id="LAZR01048796">
    <property type="protein sequence ID" value="KKK91116.1"/>
    <property type="molecule type" value="Genomic_DNA"/>
</dbReference>
<comment type="caution">
    <text evidence="1">The sequence shown here is derived from an EMBL/GenBank/DDBJ whole genome shotgun (WGS) entry which is preliminary data.</text>
</comment>
<gene>
    <name evidence="1" type="ORF">LCGC14_2716210</name>
</gene>